<sequence>GGQRPADSSHRSGDLRRGCRGRLGIRPGRRRREERRGAEGGKWGVLGPGGDGGPGAPPRSGRETGREDGSETKPTRPSPCRQRPARGGAAPRPHIMDALSEANGTFAIQLLKILCQDNPSHNVFYSPVSISSALAMVFLGAKGNTAAQMAQVLSLSTEKDIHQNFQSLLAEVNKCGTQYLLRIANGLFGEKTCEFLSTFKESCLQFYHAELEQLSFANAAEQSREHINTWVSEKTEGKIREVLPGNSINANTRLVLVSAIYFKGRWNEQFNKSYTREMPFKINQKEQRPVLMMFQEAMFKLAYIKEVQTQVLELPYVGKELSMIILLPDENVDLSSVEKSLTLEKFRAWTQPDRMQSTEVEVSLPRFQLEEDYDMASVLRGLGMVDAFQEGAADFSAMSGEKDLCLSQFLHKSFVEVNEEGSEAAAASAIVAVECCMDPGPTFCADHPFLFFIRHNAADTILFCGRFSSP</sequence>
<dbReference type="GO" id="GO:0004867">
    <property type="term" value="F:serine-type endopeptidase inhibitor activity"/>
    <property type="evidence" value="ECO:0007669"/>
    <property type="project" value="UniProtKB-KW"/>
</dbReference>
<evidence type="ECO:0000256" key="6">
    <source>
        <dbReference type="SAM" id="MobiDB-lite"/>
    </source>
</evidence>
<dbReference type="Gene3D" id="2.30.39.10">
    <property type="entry name" value="Alpha-1-antitrypsin, domain 1"/>
    <property type="match status" value="1"/>
</dbReference>
<comment type="similarity">
    <text evidence="1">Belongs to the serpin family. Ov-serpin subfamily.</text>
</comment>
<dbReference type="InterPro" id="IPR042185">
    <property type="entry name" value="Serpin_sf_2"/>
</dbReference>
<dbReference type="InterPro" id="IPR036186">
    <property type="entry name" value="Serpin_sf"/>
</dbReference>
<dbReference type="InterPro" id="IPR023795">
    <property type="entry name" value="Serpin_CS"/>
</dbReference>
<dbReference type="Proteomes" id="UP000269945">
    <property type="component" value="Unassembled WGS sequence"/>
</dbReference>
<feature type="compositionally biased region" description="Basic and acidic residues" evidence="6">
    <location>
        <begin position="60"/>
        <end position="74"/>
    </location>
</feature>
<dbReference type="Gene3D" id="3.30.497.10">
    <property type="entry name" value="Antithrombin, subunit I, domain 2"/>
    <property type="match status" value="1"/>
</dbReference>
<dbReference type="AlphaFoldDB" id="A0A9X9M0X8"/>
<dbReference type="GO" id="GO:0005737">
    <property type="term" value="C:cytoplasm"/>
    <property type="evidence" value="ECO:0007669"/>
    <property type="project" value="TreeGrafter"/>
</dbReference>
<evidence type="ECO:0000256" key="1">
    <source>
        <dbReference type="ARBA" id="ARBA00006426"/>
    </source>
</evidence>
<dbReference type="PRINTS" id="PR00676">
    <property type="entry name" value="MASPIN"/>
</dbReference>
<feature type="compositionally biased region" description="Basic and acidic residues" evidence="6">
    <location>
        <begin position="7"/>
        <end position="17"/>
    </location>
</feature>
<comment type="function">
    <text evidence="4">Has an important role in epithelial desmosome-mediated cell-cell adhesion.</text>
</comment>
<evidence type="ECO:0000256" key="2">
    <source>
        <dbReference type="ARBA" id="ARBA00022690"/>
    </source>
</evidence>
<dbReference type="Pfam" id="PF00079">
    <property type="entry name" value="Serpin"/>
    <property type="match status" value="1"/>
</dbReference>
<proteinExistence type="inferred from homology"/>
<feature type="domain" description="Serpin" evidence="7">
    <location>
        <begin position="108"/>
        <end position="470"/>
    </location>
</feature>
<evidence type="ECO:0000313" key="8">
    <source>
        <dbReference type="EMBL" id="VCX10789.1"/>
    </source>
</evidence>
<dbReference type="InterPro" id="IPR000215">
    <property type="entry name" value="Serpin_fam"/>
</dbReference>
<evidence type="ECO:0000256" key="5">
    <source>
        <dbReference type="ARBA" id="ARBA00071177"/>
    </source>
</evidence>
<feature type="compositionally biased region" description="Gly residues" evidence="6">
    <location>
        <begin position="40"/>
        <end position="54"/>
    </location>
</feature>
<keyword evidence="2" id="KW-0646">Protease inhibitor</keyword>
<dbReference type="FunFam" id="3.30.497.10:FF:000018">
    <property type="entry name" value="Serpin family B member 8"/>
    <property type="match status" value="1"/>
</dbReference>
<name>A0A9X9M0X8_GULGU</name>
<keyword evidence="3" id="KW-0722">Serine protease inhibitor</keyword>
<dbReference type="EMBL" id="CYRY02034634">
    <property type="protein sequence ID" value="VCX10789.1"/>
    <property type="molecule type" value="Genomic_DNA"/>
</dbReference>
<gene>
    <name evidence="8" type="ORF">BN2614_LOCUS3</name>
</gene>
<dbReference type="PANTHER" id="PTHR11461:SF350">
    <property type="entry name" value="SERPIN B9"/>
    <property type="match status" value="1"/>
</dbReference>
<accession>A0A9X9M0X8</accession>
<dbReference type="FunFam" id="2.30.39.10:FF:000014">
    <property type="entry name" value="Serpin family B member 9"/>
    <property type="match status" value="1"/>
</dbReference>
<feature type="region of interest" description="Disordered" evidence="6">
    <location>
        <begin position="1"/>
        <end position="93"/>
    </location>
</feature>
<dbReference type="PANTHER" id="PTHR11461">
    <property type="entry name" value="SERINE PROTEASE INHIBITOR, SERPIN"/>
    <property type="match status" value="1"/>
</dbReference>
<organism evidence="8 9">
    <name type="scientific">Gulo gulo</name>
    <name type="common">Wolverine</name>
    <name type="synonym">Gluton</name>
    <dbReference type="NCBI Taxonomy" id="48420"/>
    <lineage>
        <taxon>Eukaryota</taxon>
        <taxon>Metazoa</taxon>
        <taxon>Chordata</taxon>
        <taxon>Craniata</taxon>
        <taxon>Vertebrata</taxon>
        <taxon>Euteleostomi</taxon>
        <taxon>Mammalia</taxon>
        <taxon>Eutheria</taxon>
        <taxon>Laurasiatheria</taxon>
        <taxon>Carnivora</taxon>
        <taxon>Caniformia</taxon>
        <taxon>Musteloidea</taxon>
        <taxon>Mustelidae</taxon>
        <taxon>Guloninae</taxon>
        <taxon>Gulo</taxon>
    </lineage>
</organism>
<evidence type="ECO:0000313" key="9">
    <source>
        <dbReference type="Proteomes" id="UP000269945"/>
    </source>
</evidence>
<dbReference type="SUPFAM" id="SSF56574">
    <property type="entry name" value="Serpins"/>
    <property type="match status" value="1"/>
</dbReference>
<evidence type="ECO:0000256" key="3">
    <source>
        <dbReference type="ARBA" id="ARBA00022900"/>
    </source>
</evidence>
<dbReference type="InterPro" id="IPR023796">
    <property type="entry name" value="Serpin_dom"/>
</dbReference>
<evidence type="ECO:0000259" key="7">
    <source>
        <dbReference type="SMART" id="SM00093"/>
    </source>
</evidence>
<keyword evidence="9" id="KW-1185">Reference proteome</keyword>
<dbReference type="SMART" id="SM00093">
    <property type="entry name" value="SERPIN"/>
    <property type="match status" value="1"/>
</dbReference>
<comment type="caution">
    <text evidence="8">The sequence shown here is derived from an EMBL/GenBank/DDBJ whole genome shotgun (WGS) entry which is preliminary data.</text>
</comment>
<dbReference type="GO" id="GO:0005615">
    <property type="term" value="C:extracellular space"/>
    <property type="evidence" value="ECO:0007669"/>
    <property type="project" value="InterPro"/>
</dbReference>
<dbReference type="PROSITE" id="PS00284">
    <property type="entry name" value="SERPIN"/>
    <property type="match status" value="1"/>
</dbReference>
<reference evidence="8 9" key="1">
    <citation type="submission" date="2018-10" db="EMBL/GenBank/DDBJ databases">
        <authorList>
            <person name="Ekblom R."/>
            <person name="Jareborg N."/>
        </authorList>
    </citation>
    <scope>NUCLEOTIDE SEQUENCE [LARGE SCALE GENOMIC DNA]</scope>
    <source>
        <tissue evidence="8">Muscle</tissue>
    </source>
</reference>
<feature type="non-terminal residue" evidence="8">
    <location>
        <position position="1"/>
    </location>
</feature>
<dbReference type="InterPro" id="IPR000240">
    <property type="entry name" value="Serpin_B9/Maspin"/>
</dbReference>
<dbReference type="FunFam" id="2.30.39.10:FF:000021">
    <property type="entry name" value="Serpin family B member 9"/>
    <property type="match status" value="1"/>
</dbReference>
<protein>
    <recommendedName>
        <fullName evidence="5">Serpin B8</fullName>
    </recommendedName>
</protein>
<evidence type="ECO:0000256" key="4">
    <source>
        <dbReference type="ARBA" id="ARBA00059476"/>
    </source>
</evidence>
<dbReference type="InterPro" id="IPR042178">
    <property type="entry name" value="Serpin_sf_1"/>
</dbReference>